<dbReference type="AlphaFoldDB" id="A0A0U4WIT6"/>
<gene>
    <name evidence="1" type="ORF">CB4_02697</name>
</gene>
<organism evidence="1 2">
    <name type="scientific">Aneurinibacillus soli</name>
    <dbReference type="NCBI Taxonomy" id="1500254"/>
    <lineage>
        <taxon>Bacteria</taxon>
        <taxon>Bacillati</taxon>
        <taxon>Bacillota</taxon>
        <taxon>Bacilli</taxon>
        <taxon>Bacillales</taxon>
        <taxon>Paenibacillaceae</taxon>
        <taxon>Aneurinibacillus group</taxon>
        <taxon>Aneurinibacillus</taxon>
    </lineage>
</organism>
<dbReference type="KEGG" id="asoc:CB4_02697"/>
<dbReference type="EMBL" id="AP017312">
    <property type="protein sequence ID" value="BAU28523.1"/>
    <property type="molecule type" value="Genomic_DNA"/>
</dbReference>
<name>A0A0U4WIT6_9BACL</name>
<accession>A0A0U4WIT6</accession>
<sequence length="51" mass="5781">MLLPELHPKQLKAVCEEAPNRVLFLLEEKRMNNMSQWLVSLVAGTVYVAGI</sequence>
<dbReference type="Proteomes" id="UP000217696">
    <property type="component" value="Chromosome"/>
</dbReference>
<proteinExistence type="predicted"/>
<keyword evidence="2" id="KW-1185">Reference proteome</keyword>
<evidence type="ECO:0000313" key="1">
    <source>
        <dbReference type="EMBL" id="BAU28523.1"/>
    </source>
</evidence>
<reference evidence="1 2" key="1">
    <citation type="submission" date="2015-12" db="EMBL/GenBank/DDBJ databases">
        <title>Genome sequence of Aneurinibacillus soli.</title>
        <authorList>
            <person name="Lee J.S."/>
            <person name="Lee K.C."/>
            <person name="Kim K.K."/>
            <person name="Lee B.W."/>
        </authorList>
    </citation>
    <scope>NUCLEOTIDE SEQUENCE [LARGE SCALE GENOMIC DNA]</scope>
    <source>
        <strain evidence="1 2">CB4</strain>
    </source>
</reference>
<protein>
    <submittedName>
        <fullName evidence="1">Uncharacterized protein</fullName>
    </submittedName>
</protein>
<evidence type="ECO:0000313" key="2">
    <source>
        <dbReference type="Proteomes" id="UP000217696"/>
    </source>
</evidence>